<evidence type="ECO:0000313" key="10">
    <source>
        <dbReference type="EMBL" id="KAF2767398.1"/>
    </source>
</evidence>
<evidence type="ECO:0000256" key="8">
    <source>
        <dbReference type="SAM" id="MobiDB-lite"/>
    </source>
</evidence>
<dbReference type="GO" id="GO:0005634">
    <property type="term" value="C:nucleus"/>
    <property type="evidence" value="ECO:0007669"/>
    <property type="project" value="UniProtKB-SubCell"/>
</dbReference>
<proteinExistence type="predicted"/>
<keyword evidence="11" id="KW-1185">Reference proteome</keyword>
<dbReference type="GO" id="GO:0000981">
    <property type="term" value="F:DNA-binding transcription factor activity, RNA polymerase II-specific"/>
    <property type="evidence" value="ECO:0007669"/>
    <property type="project" value="InterPro"/>
</dbReference>
<feature type="domain" description="C2H2-type" evidence="9">
    <location>
        <begin position="141"/>
        <end position="170"/>
    </location>
</feature>
<dbReference type="GO" id="GO:0006351">
    <property type="term" value="P:DNA-templated transcription"/>
    <property type="evidence" value="ECO:0007669"/>
    <property type="project" value="InterPro"/>
</dbReference>
<evidence type="ECO:0000313" key="11">
    <source>
        <dbReference type="Proteomes" id="UP000799436"/>
    </source>
</evidence>
<dbReference type="Proteomes" id="UP000799436">
    <property type="component" value="Unassembled WGS sequence"/>
</dbReference>
<dbReference type="InterPro" id="IPR036236">
    <property type="entry name" value="Znf_C2H2_sf"/>
</dbReference>
<reference evidence="10" key="1">
    <citation type="journal article" date="2020" name="Stud. Mycol.">
        <title>101 Dothideomycetes genomes: a test case for predicting lifestyles and emergence of pathogens.</title>
        <authorList>
            <person name="Haridas S."/>
            <person name="Albert R."/>
            <person name="Binder M."/>
            <person name="Bloem J."/>
            <person name="Labutti K."/>
            <person name="Salamov A."/>
            <person name="Andreopoulos B."/>
            <person name="Baker S."/>
            <person name="Barry K."/>
            <person name="Bills G."/>
            <person name="Bluhm B."/>
            <person name="Cannon C."/>
            <person name="Castanera R."/>
            <person name="Culley D."/>
            <person name="Daum C."/>
            <person name="Ezra D."/>
            <person name="Gonzalez J."/>
            <person name="Henrissat B."/>
            <person name="Kuo A."/>
            <person name="Liang C."/>
            <person name="Lipzen A."/>
            <person name="Lutzoni F."/>
            <person name="Magnuson J."/>
            <person name="Mondo S."/>
            <person name="Nolan M."/>
            <person name="Ohm R."/>
            <person name="Pangilinan J."/>
            <person name="Park H.-J."/>
            <person name="Ramirez L."/>
            <person name="Alfaro M."/>
            <person name="Sun H."/>
            <person name="Tritt A."/>
            <person name="Yoshinaga Y."/>
            <person name="Zwiers L.-H."/>
            <person name="Turgeon B."/>
            <person name="Goodwin S."/>
            <person name="Spatafora J."/>
            <person name="Crous P."/>
            <person name="Grigoriev I."/>
        </authorList>
    </citation>
    <scope>NUCLEOTIDE SEQUENCE</scope>
    <source>
        <strain evidence="10">CBS 116005</strain>
    </source>
</reference>
<dbReference type="Gene3D" id="3.30.160.60">
    <property type="entry name" value="Classic Zinc Finger"/>
    <property type="match status" value="1"/>
</dbReference>
<keyword evidence="5" id="KW-0862">Zinc</keyword>
<keyword evidence="6" id="KW-0539">Nucleus</keyword>
<evidence type="ECO:0000256" key="1">
    <source>
        <dbReference type="ARBA" id="ARBA00004123"/>
    </source>
</evidence>
<feature type="region of interest" description="Disordered" evidence="8">
    <location>
        <begin position="261"/>
        <end position="280"/>
    </location>
</feature>
<feature type="compositionally biased region" description="Polar residues" evidence="8">
    <location>
        <begin position="1"/>
        <end position="44"/>
    </location>
</feature>
<dbReference type="InterPro" id="IPR013087">
    <property type="entry name" value="Znf_C2H2_type"/>
</dbReference>
<dbReference type="PROSITE" id="PS50157">
    <property type="entry name" value="ZINC_FINGER_C2H2_2"/>
    <property type="match status" value="1"/>
</dbReference>
<dbReference type="Pfam" id="PF04082">
    <property type="entry name" value="Fungal_trans"/>
    <property type="match status" value="1"/>
</dbReference>
<evidence type="ECO:0000256" key="5">
    <source>
        <dbReference type="ARBA" id="ARBA00022833"/>
    </source>
</evidence>
<feature type="compositionally biased region" description="Low complexity" evidence="8">
    <location>
        <begin position="206"/>
        <end position="217"/>
    </location>
</feature>
<keyword evidence="3" id="KW-0677">Repeat</keyword>
<dbReference type="AlphaFoldDB" id="A0A6G1L4P1"/>
<dbReference type="GO" id="GO:0000978">
    <property type="term" value="F:RNA polymerase II cis-regulatory region sequence-specific DNA binding"/>
    <property type="evidence" value="ECO:0007669"/>
    <property type="project" value="InterPro"/>
</dbReference>
<dbReference type="EMBL" id="ML995857">
    <property type="protein sequence ID" value="KAF2767398.1"/>
    <property type="molecule type" value="Genomic_DNA"/>
</dbReference>
<feature type="compositionally biased region" description="Basic and acidic residues" evidence="8">
    <location>
        <begin position="163"/>
        <end position="173"/>
    </location>
</feature>
<evidence type="ECO:0000256" key="4">
    <source>
        <dbReference type="ARBA" id="ARBA00022771"/>
    </source>
</evidence>
<comment type="subcellular location">
    <subcellularLocation>
        <location evidence="1">Nucleus</location>
    </subcellularLocation>
</comment>
<dbReference type="GO" id="GO:0008270">
    <property type="term" value="F:zinc ion binding"/>
    <property type="evidence" value="ECO:0007669"/>
    <property type="project" value="UniProtKB-KW"/>
</dbReference>
<dbReference type="OrthoDB" id="6077919at2759"/>
<name>A0A6G1L4P1_9PEZI</name>
<dbReference type="PANTHER" id="PTHR40626:SF11">
    <property type="entry name" value="ZINC FINGER PROTEIN YPR022C"/>
    <property type="match status" value="1"/>
</dbReference>
<dbReference type="CDD" id="cd12148">
    <property type="entry name" value="fungal_TF_MHR"/>
    <property type="match status" value="1"/>
</dbReference>
<dbReference type="PANTHER" id="PTHR40626">
    <property type="entry name" value="MIP31509P"/>
    <property type="match status" value="1"/>
</dbReference>
<keyword evidence="4 7" id="KW-0863">Zinc-finger</keyword>
<evidence type="ECO:0000256" key="7">
    <source>
        <dbReference type="PROSITE-ProRule" id="PRU00042"/>
    </source>
</evidence>
<evidence type="ECO:0000256" key="6">
    <source>
        <dbReference type="ARBA" id="ARBA00023242"/>
    </source>
</evidence>
<feature type="region of interest" description="Disordered" evidence="8">
    <location>
        <begin position="1"/>
        <end position="71"/>
    </location>
</feature>
<dbReference type="SMART" id="SM00355">
    <property type="entry name" value="ZnF_C2H2"/>
    <property type="match status" value="2"/>
</dbReference>
<dbReference type="PROSITE" id="PS00028">
    <property type="entry name" value="ZINC_FINGER_C2H2_1"/>
    <property type="match status" value="1"/>
</dbReference>
<gene>
    <name evidence="10" type="ORF">EJ03DRAFT_157680</name>
</gene>
<feature type="region of interest" description="Disordered" evidence="8">
    <location>
        <begin position="163"/>
        <end position="194"/>
    </location>
</feature>
<dbReference type="InterPro" id="IPR051059">
    <property type="entry name" value="VerF-like"/>
</dbReference>
<protein>
    <recommendedName>
        <fullName evidence="9">C2H2-type domain-containing protein</fullName>
    </recommendedName>
</protein>
<evidence type="ECO:0000259" key="9">
    <source>
        <dbReference type="PROSITE" id="PS50157"/>
    </source>
</evidence>
<keyword evidence="2" id="KW-0479">Metal-binding</keyword>
<dbReference type="InterPro" id="IPR007219">
    <property type="entry name" value="XnlR_reg_dom"/>
</dbReference>
<feature type="region of interest" description="Disordered" evidence="8">
    <location>
        <begin position="206"/>
        <end position="229"/>
    </location>
</feature>
<sequence>MQELSPTEQAGTRTLEVAQSNLEQPDTGNATSTLEPTPLSSRTSPIIPAPPRPGFMQRSASPTDDAGPLKYTATGRVSKATKGRRIHHCDECGKVRAATGHQCRRCLANPPRPDAPVTVLIIYTRAEHLRRHQQNHKPGAFPCDIPGCGRSFFREDLLERHKARHNDPQDPPRRASIGSDHSTTGIERVSAPNVSQKTAFTHVLAGADNDSGAGSDDLPQDVSNSTILQSTASRIPARKQGYLPLTQLPLQAPIAVDTSTAPSGLPLSGQLEFPPPHSPGGYGCPDEDYSFLGGPYYGQPQLARPGTTFNMEYPREHMHPSCLGSPVSVVTSSAYFQQTGASGQCVPCYAASSSSDDAYGTEPYVYALNDASFLTMPHNIPLHMTNAEDRDANELRELSVPLMSPLSTENNCLATSEQSYLSAYWCWIHPMFPIVHKPSFDLETVSPLLRSAMLALGAHGSQMPTDLENARLVHERCVKVLKKRTIASLHTYGVSDMQAIFLVEVYSLFRSRRPPLQVSKSFEDIVRILTAELEHASFGNSMSPHDSQVGDVSAEVSSTHLDSKCKQRLLLSCYLLDHQQALLFGRQRTDSMAALLNFDLPWPSSQAYWDAPWDKQAELDCCESTKNAPCYDRLSEALYALTATSTHQLDAFQSQIMLAGLCNPLKIPEMNGFDFHRALIHPHLPHTVDQAPRMIMAYHAAMLCKHTPIRDLLAVAGESWALAEKLGSQDEYTRSQLVAREWASGSGGAVISVGGSSVLRSVHHALCILDVQSKHFKTGLIYQEWAVYLAAVVIWARAYVLDVQGQGEHCCAMHSLAEPQANAPELEQAVTDLISKNSSILGWVEAKNILLWTKAKIEKSDVPHKCGLTSSALDVLGKLCTKGNEQGWFGA</sequence>
<dbReference type="SUPFAM" id="SSF57667">
    <property type="entry name" value="beta-beta-alpha zinc fingers"/>
    <property type="match status" value="1"/>
</dbReference>
<dbReference type="GO" id="GO:0000785">
    <property type="term" value="C:chromatin"/>
    <property type="evidence" value="ECO:0007669"/>
    <property type="project" value="TreeGrafter"/>
</dbReference>
<accession>A0A6G1L4P1</accession>
<evidence type="ECO:0000256" key="3">
    <source>
        <dbReference type="ARBA" id="ARBA00022737"/>
    </source>
</evidence>
<organism evidence="10 11">
    <name type="scientific">Teratosphaeria nubilosa</name>
    <dbReference type="NCBI Taxonomy" id="161662"/>
    <lineage>
        <taxon>Eukaryota</taxon>
        <taxon>Fungi</taxon>
        <taxon>Dikarya</taxon>
        <taxon>Ascomycota</taxon>
        <taxon>Pezizomycotina</taxon>
        <taxon>Dothideomycetes</taxon>
        <taxon>Dothideomycetidae</taxon>
        <taxon>Mycosphaerellales</taxon>
        <taxon>Teratosphaeriaceae</taxon>
        <taxon>Teratosphaeria</taxon>
    </lineage>
</organism>
<evidence type="ECO:0000256" key="2">
    <source>
        <dbReference type="ARBA" id="ARBA00022723"/>
    </source>
</evidence>